<evidence type="ECO:0000313" key="2">
    <source>
        <dbReference type="EMBL" id="KOM29387.1"/>
    </source>
</evidence>
<protein>
    <submittedName>
        <fullName evidence="2">Uncharacterized protein</fullName>
    </submittedName>
</protein>
<feature type="region of interest" description="Disordered" evidence="1">
    <location>
        <begin position="419"/>
        <end position="441"/>
    </location>
</feature>
<accession>A0A0L9TG06</accession>
<dbReference type="AlphaFoldDB" id="A0A0L9TG06"/>
<feature type="region of interest" description="Disordered" evidence="1">
    <location>
        <begin position="1"/>
        <end position="49"/>
    </location>
</feature>
<dbReference type="Gramene" id="KOM29387">
    <property type="protein sequence ID" value="KOM29387"/>
    <property type="gene ID" value="LR48_Vigan661s002400"/>
</dbReference>
<feature type="compositionally biased region" description="Basic and acidic residues" evidence="1">
    <location>
        <begin position="32"/>
        <end position="46"/>
    </location>
</feature>
<dbReference type="Proteomes" id="UP000053144">
    <property type="component" value="Unassembled WGS sequence"/>
</dbReference>
<feature type="compositionally biased region" description="Basic and acidic residues" evidence="1">
    <location>
        <begin position="419"/>
        <end position="428"/>
    </location>
</feature>
<dbReference type="EMBL" id="KQ258482">
    <property type="protein sequence ID" value="KOM29387.1"/>
    <property type="molecule type" value="Genomic_DNA"/>
</dbReference>
<organism evidence="2 3">
    <name type="scientific">Phaseolus angularis</name>
    <name type="common">Azuki bean</name>
    <name type="synonym">Vigna angularis</name>
    <dbReference type="NCBI Taxonomy" id="3914"/>
    <lineage>
        <taxon>Eukaryota</taxon>
        <taxon>Viridiplantae</taxon>
        <taxon>Streptophyta</taxon>
        <taxon>Embryophyta</taxon>
        <taxon>Tracheophyta</taxon>
        <taxon>Spermatophyta</taxon>
        <taxon>Magnoliopsida</taxon>
        <taxon>eudicotyledons</taxon>
        <taxon>Gunneridae</taxon>
        <taxon>Pentapetalae</taxon>
        <taxon>rosids</taxon>
        <taxon>fabids</taxon>
        <taxon>Fabales</taxon>
        <taxon>Fabaceae</taxon>
        <taxon>Papilionoideae</taxon>
        <taxon>50 kb inversion clade</taxon>
        <taxon>NPAAA clade</taxon>
        <taxon>indigoferoid/millettioid clade</taxon>
        <taxon>Phaseoleae</taxon>
        <taxon>Vigna</taxon>
    </lineage>
</organism>
<proteinExistence type="predicted"/>
<evidence type="ECO:0000256" key="1">
    <source>
        <dbReference type="SAM" id="MobiDB-lite"/>
    </source>
</evidence>
<name>A0A0L9TG06_PHAAN</name>
<evidence type="ECO:0000313" key="3">
    <source>
        <dbReference type="Proteomes" id="UP000053144"/>
    </source>
</evidence>
<sequence>MRKKEVEDREGEQKRCGTDSEEVQCRRGARMKVREEEKGEESRDSAAVEESPIDIHLAVNGTIPFAGLLHLHDRTVRKPKTLNSQTQRQAFSAPPSTPYCQTHSPRLPQHSRHPRLVQFCLHVIQPNFYSPNFKPQIDRSTSTLDLAFCKRTLDTQCGRAFKQQPFVLVFGFERSTLNVDERSSNQSFVLTLRKRTLDTQCGRAFKQQPFVLVFGFERSTLNVDERSSSQSFVLALWTPTLDNPSGRAFNVQVIDRASSTFGLERSTMPVDERSSNQQFVLAFGFDRSTLSVDERSNKRPFVLAFWLRPLHAPTFVPSTPLMLATPLNDIRTLGLNRSTIRLIDVRQIGMNPSIVQPASLITFVLKISMKLFSIHSDSRSTFRSSWVSTARPYVNMSTSAFAPLSPLDNQYQRAFKKPLDKPCDERSNGPRVQPMCRVSKASSRSTARQSLRFQTFGVTCGHCSGLKRSTFRLRGSSTIHGYERSNLRPLDANDVRSLGPNRSSIKSHGRSAYSVRRFARHRRQTVGRSASPFGFECSTVPVYERPIIRAPQSFDPADDQPSGVNNFGLKRPTLTLPDVRPTRLNRSAFRGLQRPAFCLTDVAAPILPHCRSPLSSGHLKADHPEALLNPADVRPRTPTCIKGYTPAGRLVRRSASTLDNQMSTSVQTSLDIPCFRAFKKCSPIQYNERPNITRKFISTSVQEALTNACQRAFKHRSQIHINKRSRSAGQCMSTSVQISLDIHCNERSNTARQSTSTSARQSMFSSLQEVGRSASRTQVHERSTFCFLSVRQPSFLPFVLASFWLIKRNRSVILDLKHSIHT</sequence>
<feature type="region of interest" description="Disordered" evidence="1">
    <location>
        <begin position="82"/>
        <end position="108"/>
    </location>
</feature>
<feature type="compositionally biased region" description="Basic and acidic residues" evidence="1">
    <location>
        <begin position="1"/>
        <end position="18"/>
    </location>
</feature>
<reference evidence="3" key="1">
    <citation type="journal article" date="2015" name="Proc. Natl. Acad. Sci. U.S.A.">
        <title>Genome sequencing of adzuki bean (Vigna angularis) provides insight into high starch and low fat accumulation and domestication.</title>
        <authorList>
            <person name="Yang K."/>
            <person name="Tian Z."/>
            <person name="Chen C."/>
            <person name="Luo L."/>
            <person name="Zhao B."/>
            <person name="Wang Z."/>
            <person name="Yu L."/>
            <person name="Li Y."/>
            <person name="Sun Y."/>
            <person name="Li W."/>
            <person name="Chen Y."/>
            <person name="Li Y."/>
            <person name="Zhang Y."/>
            <person name="Ai D."/>
            <person name="Zhao J."/>
            <person name="Shang C."/>
            <person name="Ma Y."/>
            <person name="Wu B."/>
            <person name="Wang M."/>
            <person name="Gao L."/>
            <person name="Sun D."/>
            <person name="Zhang P."/>
            <person name="Guo F."/>
            <person name="Wang W."/>
            <person name="Li Y."/>
            <person name="Wang J."/>
            <person name="Varshney R.K."/>
            <person name="Wang J."/>
            <person name="Ling H.Q."/>
            <person name="Wan P."/>
        </authorList>
    </citation>
    <scope>NUCLEOTIDE SEQUENCE</scope>
    <source>
        <strain evidence="3">cv. Jingnong 6</strain>
    </source>
</reference>
<gene>
    <name evidence="2" type="ORF">LR48_Vigan661s002400</name>
</gene>